<dbReference type="Gene3D" id="2.60.200.20">
    <property type="match status" value="1"/>
</dbReference>
<feature type="domain" description="FHA" evidence="2">
    <location>
        <begin position="39"/>
        <end position="86"/>
    </location>
</feature>
<gene>
    <name evidence="3" type="ORF">PCOR1329_LOCUS16443</name>
</gene>
<protein>
    <recommendedName>
        <fullName evidence="2">FHA domain-containing protein</fullName>
    </recommendedName>
</protein>
<feature type="region of interest" description="Disordered" evidence="1">
    <location>
        <begin position="74"/>
        <end position="120"/>
    </location>
</feature>
<evidence type="ECO:0000256" key="1">
    <source>
        <dbReference type="SAM" id="MobiDB-lite"/>
    </source>
</evidence>
<keyword evidence="4" id="KW-1185">Reference proteome</keyword>
<dbReference type="Proteomes" id="UP001189429">
    <property type="component" value="Unassembled WGS sequence"/>
</dbReference>
<dbReference type="SUPFAM" id="SSF49879">
    <property type="entry name" value="SMAD/FHA domain"/>
    <property type="match status" value="1"/>
</dbReference>
<dbReference type="Pfam" id="PF00498">
    <property type="entry name" value="FHA"/>
    <property type="match status" value="1"/>
</dbReference>
<dbReference type="CDD" id="cd00060">
    <property type="entry name" value="FHA"/>
    <property type="match status" value="1"/>
</dbReference>
<dbReference type="EMBL" id="CAUYUJ010005042">
    <property type="protein sequence ID" value="CAK0812051.1"/>
    <property type="molecule type" value="Genomic_DNA"/>
</dbReference>
<sequence length="151" mass="16064">MAAPGDPAASASVIQCEVTLVHEHARSVRRSTLRVGDVLRIGRGPDNDVVLNFEGVSAYHAELFLRPGATGQGLCVRDNSKNGTGVKPGPSGPADRDRARSSPAFVRPAGGGGRAQLRPMQRRIDLDFLSRGPPEDLATRLRALSSRSATW</sequence>
<comment type="caution">
    <text evidence="3">The sequence shown here is derived from an EMBL/GenBank/DDBJ whole genome shotgun (WGS) entry which is preliminary data.</text>
</comment>
<dbReference type="SMART" id="SM00240">
    <property type="entry name" value="FHA"/>
    <property type="match status" value="1"/>
</dbReference>
<proteinExistence type="predicted"/>
<name>A0ABN9R053_9DINO</name>
<evidence type="ECO:0000259" key="2">
    <source>
        <dbReference type="PROSITE" id="PS50006"/>
    </source>
</evidence>
<dbReference type="PROSITE" id="PS50006">
    <property type="entry name" value="FHA_DOMAIN"/>
    <property type="match status" value="1"/>
</dbReference>
<dbReference type="InterPro" id="IPR000253">
    <property type="entry name" value="FHA_dom"/>
</dbReference>
<organism evidence="3 4">
    <name type="scientific">Prorocentrum cordatum</name>
    <dbReference type="NCBI Taxonomy" id="2364126"/>
    <lineage>
        <taxon>Eukaryota</taxon>
        <taxon>Sar</taxon>
        <taxon>Alveolata</taxon>
        <taxon>Dinophyceae</taxon>
        <taxon>Prorocentrales</taxon>
        <taxon>Prorocentraceae</taxon>
        <taxon>Prorocentrum</taxon>
    </lineage>
</organism>
<dbReference type="InterPro" id="IPR008984">
    <property type="entry name" value="SMAD_FHA_dom_sf"/>
</dbReference>
<reference evidence="3" key="1">
    <citation type="submission" date="2023-10" db="EMBL/GenBank/DDBJ databases">
        <authorList>
            <person name="Chen Y."/>
            <person name="Shah S."/>
            <person name="Dougan E. K."/>
            <person name="Thang M."/>
            <person name="Chan C."/>
        </authorList>
    </citation>
    <scope>NUCLEOTIDE SEQUENCE [LARGE SCALE GENOMIC DNA]</scope>
</reference>
<evidence type="ECO:0000313" key="4">
    <source>
        <dbReference type="Proteomes" id="UP001189429"/>
    </source>
</evidence>
<feature type="non-terminal residue" evidence="3">
    <location>
        <position position="151"/>
    </location>
</feature>
<evidence type="ECO:0000313" key="3">
    <source>
        <dbReference type="EMBL" id="CAK0812051.1"/>
    </source>
</evidence>
<accession>A0ABN9R053</accession>